<keyword evidence="3" id="KW-1185">Reference proteome</keyword>
<comment type="caution">
    <text evidence="2">The sequence shown here is derived from an EMBL/GenBank/DDBJ whole genome shotgun (WGS) entry which is preliminary data.</text>
</comment>
<organism evidence="2 3">
    <name type="scientific">Ferroacidibacillus organovorans</name>
    <dbReference type="NCBI Taxonomy" id="1765683"/>
    <lineage>
        <taxon>Bacteria</taxon>
        <taxon>Bacillati</taxon>
        <taxon>Bacillota</taxon>
        <taxon>Bacilli</taxon>
        <taxon>Bacillales</taxon>
        <taxon>Alicyclobacillaceae</taxon>
        <taxon>Ferroacidibacillus</taxon>
    </lineage>
</organism>
<proteinExistence type="predicted"/>
<evidence type="ECO:0000313" key="3">
    <source>
        <dbReference type="Proteomes" id="UP000190229"/>
    </source>
</evidence>
<sequence>MQKNTGKSRIAKKRPSKADARVEKNVQAPLEATRSQGTPGGSFDTLKENMKRIDKGNLFDALKRVKDMKPEAWRDPTTVRDLTQNIAQDIGIKVDPKRMNAFLNAFTDATKNADDKGPKVSVEEIAKKYGGDAVDDKTIKEIKKFVK</sequence>
<dbReference type="EMBL" id="MWPS01000012">
    <property type="protein sequence ID" value="OPG16836.1"/>
    <property type="molecule type" value="Genomic_DNA"/>
</dbReference>
<evidence type="ECO:0000256" key="1">
    <source>
        <dbReference type="SAM" id="MobiDB-lite"/>
    </source>
</evidence>
<reference evidence="2 3" key="1">
    <citation type="submission" date="2017-02" db="EMBL/GenBank/DDBJ databases">
        <title>Draft genome of Acidibacillus ferrooxidans Huett2.</title>
        <authorList>
            <person name="Schopf S."/>
        </authorList>
    </citation>
    <scope>NUCLEOTIDE SEQUENCE [LARGE SCALE GENOMIC DNA]</scope>
    <source>
        <strain evidence="2 3">Huett2</strain>
    </source>
</reference>
<evidence type="ECO:0000313" key="2">
    <source>
        <dbReference type="EMBL" id="OPG16836.1"/>
    </source>
</evidence>
<feature type="region of interest" description="Disordered" evidence="1">
    <location>
        <begin position="1"/>
        <end position="46"/>
    </location>
</feature>
<gene>
    <name evidence="2" type="ORF">B2M26_04315</name>
</gene>
<accession>A0A1V4EV86</accession>
<dbReference type="OrthoDB" id="2375480at2"/>
<dbReference type="Proteomes" id="UP000190229">
    <property type="component" value="Unassembled WGS sequence"/>
</dbReference>
<protein>
    <submittedName>
        <fullName evidence="2">Uncharacterized protein</fullName>
    </submittedName>
</protein>
<dbReference type="AlphaFoldDB" id="A0A1V4EV86"/>
<dbReference type="RefSeq" id="WP_067564721.1">
    <property type="nucleotide sequence ID" value="NZ_LSUQ01000024.1"/>
</dbReference>
<name>A0A1V4EV86_9BACL</name>